<keyword evidence="2" id="KW-0732">Signal</keyword>
<feature type="signal peptide" evidence="2">
    <location>
        <begin position="1"/>
        <end position="26"/>
    </location>
</feature>
<keyword evidence="1" id="KW-0472">Membrane</keyword>
<dbReference type="RefSeq" id="WP_250195712.1">
    <property type="nucleotide sequence ID" value="NZ_CP097635.1"/>
</dbReference>
<feature type="transmembrane region" description="Helical" evidence="1">
    <location>
        <begin position="166"/>
        <end position="183"/>
    </location>
</feature>
<evidence type="ECO:0000256" key="2">
    <source>
        <dbReference type="SAM" id="SignalP"/>
    </source>
</evidence>
<dbReference type="Proteomes" id="UP001056201">
    <property type="component" value="Chromosome 1"/>
</dbReference>
<keyword evidence="1" id="KW-0812">Transmembrane</keyword>
<keyword evidence="5" id="KW-1185">Reference proteome</keyword>
<dbReference type="InterPro" id="IPR013424">
    <property type="entry name" value="Ice-binding_C"/>
</dbReference>
<dbReference type="NCBIfam" id="TIGR02595">
    <property type="entry name" value="PEP_CTERM"/>
    <property type="match status" value="1"/>
</dbReference>
<feature type="domain" description="Ice-binding protein C-terminal" evidence="3">
    <location>
        <begin position="162"/>
        <end position="186"/>
    </location>
</feature>
<reference evidence="4" key="1">
    <citation type="submission" date="2022-05" db="EMBL/GenBank/DDBJ databases">
        <title>An RpoN-dependent PEP-CTERM gene is involved in floc formation of an Aquincola tertiaricarbonis strain.</title>
        <authorList>
            <person name="Qiu D."/>
            <person name="Xia M."/>
        </authorList>
    </citation>
    <scope>NUCLEOTIDE SEQUENCE</scope>
    <source>
        <strain evidence="4">RN12</strain>
    </source>
</reference>
<organism evidence="4 5">
    <name type="scientific">Aquincola tertiaricarbonis</name>
    <dbReference type="NCBI Taxonomy" id="391953"/>
    <lineage>
        <taxon>Bacteria</taxon>
        <taxon>Pseudomonadati</taxon>
        <taxon>Pseudomonadota</taxon>
        <taxon>Betaproteobacteria</taxon>
        <taxon>Burkholderiales</taxon>
        <taxon>Sphaerotilaceae</taxon>
        <taxon>Aquincola</taxon>
    </lineage>
</organism>
<dbReference type="EMBL" id="CP097635">
    <property type="protein sequence ID" value="URI07477.1"/>
    <property type="molecule type" value="Genomic_DNA"/>
</dbReference>
<dbReference type="Pfam" id="PF07589">
    <property type="entry name" value="PEP-CTERM"/>
    <property type="match status" value="1"/>
</dbReference>
<feature type="chain" id="PRO_5047075902" evidence="2">
    <location>
        <begin position="27"/>
        <end position="188"/>
    </location>
</feature>
<evidence type="ECO:0000313" key="4">
    <source>
        <dbReference type="EMBL" id="URI07477.1"/>
    </source>
</evidence>
<sequence length="188" mass="19841">MSRQANHWGCALALAFTLIAPLAGHAATVLNFDDLSDGALPAQYGGLDWSQSFLSFSDPMLFPAHSGDRLLATDWSATNDTSTIRFNQAATFQGAWFSGYEDAAVSFALFYQGQQVGSSALLQPGSTPAFLASGYAGLVDEVRVHSAAHGGFGMDDFTFTAAVPEPGTYALMLAGLGAVAFFARRRQA</sequence>
<keyword evidence="1" id="KW-1133">Transmembrane helix</keyword>
<name>A0ABY4S2L4_AQUTE</name>
<accession>A0ABY4S2L4</accession>
<evidence type="ECO:0000259" key="3">
    <source>
        <dbReference type="Pfam" id="PF07589"/>
    </source>
</evidence>
<evidence type="ECO:0000313" key="5">
    <source>
        <dbReference type="Proteomes" id="UP001056201"/>
    </source>
</evidence>
<evidence type="ECO:0000256" key="1">
    <source>
        <dbReference type="SAM" id="Phobius"/>
    </source>
</evidence>
<proteinExistence type="predicted"/>
<gene>
    <name evidence="4" type="ORF">MW290_02325</name>
</gene>
<protein>
    <submittedName>
        <fullName evidence="4">PEP-CTERM sorting domain-containing protein</fullName>
    </submittedName>
</protein>